<dbReference type="EMBL" id="JAGRRH010000001">
    <property type="protein sequence ID" value="KAG7374911.1"/>
    <property type="molecule type" value="Genomic_DNA"/>
</dbReference>
<reference evidence="3" key="1">
    <citation type="journal article" date="2021" name="Sci. Rep.">
        <title>Diploid genomic architecture of Nitzschia inconspicua, an elite biomass production diatom.</title>
        <authorList>
            <person name="Oliver A."/>
            <person name="Podell S."/>
            <person name="Pinowska A."/>
            <person name="Traller J.C."/>
            <person name="Smith S.R."/>
            <person name="McClure R."/>
            <person name="Beliaev A."/>
            <person name="Bohutskyi P."/>
            <person name="Hill E.A."/>
            <person name="Rabines A."/>
            <person name="Zheng H."/>
            <person name="Allen L.Z."/>
            <person name="Kuo A."/>
            <person name="Grigoriev I.V."/>
            <person name="Allen A.E."/>
            <person name="Hazlebeck D."/>
            <person name="Allen E.E."/>
        </authorList>
    </citation>
    <scope>NUCLEOTIDE SEQUENCE</scope>
    <source>
        <strain evidence="3">Hildebrandi</strain>
    </source>
</reference>
<dbReference type="EMBL" id="JAGRRH010000054">
    <property type="protein sequence ID" value="KAG7338526.1"/>
    <property type="molecule type" value="Genomic_DNA"/>
</dbReference>
<evidence type="ECO:0000313" key="4">
    <source>
        <dbReference type="Proteomes" id="UP000693970"/>
    </source>
</evidence>
<sequence length="105" mass="11938">MLVSLKHPPLAPFEFREFLFTRWLRSRFKVSNEVAFASLMKHVASDKIVLMACDRFIAIQSCTRGYAKAGRTASIFRQPGRNRGDAEENEGDRGSLIRKKLGHTP</sequence>
<accession>A0A9K3M9H3</accession>
<feature type="region of interest" description="Disordered" evidence="1">
    <location>
        <begin position="77"/>
        <end position="105"/>
    </location>
</feature>
<protein>
    <submittedName>
        <fullName evidence="3">Uncharacterized protein</fullName>
    </submittedName>
</protein>
<comment type="caution">
    <text evidence="3">The sequence shown here is derived from an EMBL/GenBank/DDBJ whole genome shotgun (WGS) entry which is preliminary data.</text>
</comment>
<evidence type="ECO:0000256" key="1">
    <source>
        <dbReference type="SAM" id="MobiDB-lite"/>
    </source>
</evidence>
<proteinExistence type="predicted"/>
<feature type="compositionally biased region" description="Basic and acidic residues" evidence="1">
    <location>
        <begin position="82"/>
        <end position="95"/>
    </location>
</feature>
<keyword evidence="4" id="KW-1185">Reference proteome</keyword>
<feature type="compositionally biased region" description="Basic residues" evidence="1">
    <location>
        <begin position="96"/>
        <end position="105"/>
    </location>
</feature>
<evidence type="ECO:0000313" key="3">
    <source>
        <dbReference type="EMBL" id="KAG7374911.1"/>
    </source>
</evidence>
<name>A0A9K3M9H3_9STRA</name>
<gene>
    <name evidence="3" type="ORF">IV203_014006</name>
    <name evidence="2" type="ORF">IV203_014212</name>
</gene>
<evidence type="ECO:0000313" key="2">
    <source>
        <dbReference type="EMBL" id="KAG7338526.1"/>
    </source>
</evidence>
<dbReference type="Proteomes" id="UP000693970">
    <property type="component" value="Unassembled WGS sequence"/>
</dbReference>
<reference evidence="3" key="2">
    <citation type="submission" date="2021-04" db="EMBL/GenBank/DDBJ databases">
        <authorList>
            <person name="Podell S."/>
        </authorList>
    </citation>
    <scope>NUCLEOTIDE SEQUENCE</scope>
    <source>
        <strain evidence="3">Hildebrandi</strain>
    </source>
</reference>
<dbReference type="OrthoDB" id="53708at2759"/>
<dbReference type="AlphaFoldDB" id="A0A9K3M9H3"/>
<organism evidence="3 4">
    <name type="scientific">Nitzschia inconspicua</name>
    <dbReference type="NCBI Taxonomy" id="303405"/>
    <lineage>
        <taxon>Eukaryota</taxon>
        <taxon>Sar</taxon>
        <taxon>Stramenopiles</taxon>
        <taxon>Ochrophyta</taxon>
        <taxon>Bacillariophyta</taxon>
        <taxon>Bacillariophyceae</taxon>
        <taxon>Bacillariophycidae</taxon>
        <taxon>Bacillariales</taxon>
        <taxon>Bacillariaceae</taxon>
        <taxon>Nitzschia</taxon>
    </lineage>
</organism>